<protein>
    <submittedName>
        <fullName evidence="3">Uncharacterized protein LOC113396862</fullName>
    </submittedName>
</protein>
<evidence type="ECO:0000313" key="2">
    <source>
        <dbReference type="Proteomes" id="UP001652626"/>
    </source>
</evidence>
<dbReference type="Gene3D" id="2.130.10.10">
    <property type="entry name" value="YVTN repeat-like/Quinoprotein amine dehydrogenase"/>
    <property type="match status" value="1"/>
</dbReference>
<organism evidence="2 3">
    <name type="scientific">Vanessa tameamea</name>
    <name type="common">Kamehameha butterfly</name>
    <dbReference type="NCBI Taxonomy" id="334116"/>
    <lineage>
        <taxon>Eukaryota</taxon>
        <taxon>Metazoa</taxon>
        <taxon>Ecdysozoa</taxon>
        <taxon>Arthropoda</taxon>
        <taxon>Hexapoda</taxon>
        <taxon>Insecta</taxon>
        <taxon>Pterygota</taxon>
        <taxon>Neoptera</taxon>
        <taxon>Endopterygota</taxon>
        <taxon>Lepidoptera</taxon>
        <taxon>Glossata</taxon>
        <taxon>Ditrysia</taxon>
        <taxon>Papilionoidea</taxon>
        <taxon>Nymphalidae</taxon>
        <taxon>Nymphalinae</taxon>
        <taxon>Vanessa</taxon>
    </lineage>
</organism>
<evidence type="ECO:0000313" key="3">
    <source>
        <dbReference type="RefSeq" id="XP_064075702.1"/>
    </source>
</evidence>
<name>A0ABM4AWM7_VANTA</name>
<accession>A0ABM4AWM7</accession>
<feature type="region of interest" description="Disordered" evidence="1">
    <location>
        <begin position="35"/>
        <end position="143"/>
    </location>
</feature>
<dbReference type="SUPFAM" id="SSF50978">
    <property type="entry name" value="WD40 repeat-like"/>
    <property type="match status" value="1"/>
</dbReference>
<dbReference type="PANTHER" id="PTHR16022">
    <property type="entry name" value="WD REPEAT DOMAIN 60"/>
    <property type="match status" value="1"/>
</dbReference>
<gene>
    <name evidence="3" type="primary">LOC113396862</name>
</gene>
<feature type="compositionally biased region" description="Low complexity" evidence="1">
    <location>
        <begin position="107"/>
        <end position="122"/>
    </location>
</feature>
<dbReference type="Proteomes" id="UP001652626">
    <property type="component" value="Chromosome 29"/>
</dbReference>
<reference evidence="3" key="1">
    <citation type="submission" date="2025-08" db="UniProtKB">
        <authorList>
            <consortium name="RefSeq"/>
        </authorList>
    </citation>
    <scope>IDENTIFICATION</scope>
    <source>
        <tissue evidence="3">Whole body</tissue>
    </source>
</reference>
<feature type="compositionally biased region" description="Basic and acidic residues" evidence="1">
    <location>
        <begin position="250"/>
        <end position="260"/>
    </location>
</feature>
<feature type="compositionally biased region" description="Acidic residues" evidence="1">
    <location>
        <begin position="261"/>
        <end position="276"/>
    </location>
</feature>
<dbReference type="InterPro" id="IPR036322">
    <property type="entry name" value="WD40_repeat_dom_sf"/>
</dbReference>
<feature type="compositionally biased region" description="Acidic residues" evidence="1">
    <location>
        <begin position="288"/>
        <end position="307"/>
    </location>
</feature>
<evidence type="ECO:0000256" key="1">
    <source>
        <dbReference type="SAM" id="MobiDB-lite"/>
    </source>
</evidence>
<dbReference type="PANTHER" id="PTHR16022:SF0">
    <property type="entry name" value="CYTOPLASMIC DYNEIN 2 INTERMEDIATE CHAIN 1"/>
    <property type="match status" value="1"/>
</dbReference>
<feature type="compositionally biased region" description="Basic and acidic residues" evidence="1">
    <location>
        <begin position="35"/>
        <end position="62"/>
    </location>
</feature>
<proteinExistence type="predicted"/>
<sequence>MYSVAFRRLPFVGSRLQATGVLIIIKMQSLRKTVDKKNKLDTKDDSIAKKQDEKNKRNDHRVSTPRSFVPKSTADIYAKSTSSVNAPKKAPHTKTTNISPMKDLLKSSPSSISQQSSRSYRSNKTADARKVTPVSARSTDKNKVPTRTLANKKLPTNAIVNSPIVKRKLDLGQDKSKEVASKALALNSKEVSSKKVVLPTRQRTKTRTLDDEEIKVLTPDVVDNNAEFLNLTRQLIAKPKVFYVELNEEKKQVKKERSSDEEVSYEDDFESYESDFDSYHSQENDTSTGDDDDDHNEASDEQFDDKDDSANVQIEDEDANSKDERMLDSGNYELRDPRSANRSKPMDFISEVSEEGEGKIKQYSEDSVKVSLTDEGFQDMSSIKIVHVDVLDRPLFIDFTRSKENKRKRRIFDKLRKRAKDILSMVTLHEMSYNLFEMAPIPYDLYMATFGRFNYTQTAVQTFDDGVTEEVQTDRIVFYNKWTQCPVEFSDTDIYLNDNTNTKITNEDLEDFKFLTENENDNVVDDNYKSDPLRIYLEQKDGVGPDTMMPIEKYKTKLKSNSYNVDRLMKFLKRFECRVSDILSINAGNTDTSNLIRTSKFPFSVGYLSISKTDFDETFLSKSQIISTVMSETKSNLIITVHRKFTSGFVAQKCVLCLWDLSVAKREPLKILISTDNVKIGRFRGSTDGQFVGALEDGSIQLWDLSEEATWSNDVVDDDSTETVEIESKPLTQTERDRVWNLRNSTRVSDEKNQCLLQASSYTSSAMAVCKNETVDSVVGLEFMGDMNTANLGSGRKIIRQICSLQRTGILTIWSIVQEKTNVNNDIGKTFWSKLKLERNQTINLTEYVNAPVDEEFTRFNLNAAKKRLTVKRQERNLSKISRPKSAISKFDFDRPKSGASVKNKHVVESDLFHFWENGTVFYHLKVMELKNVDSYLVAKNGGEVLCCRRTLGTVKVKTLCVANAASSVIHLESSPHGLPYFLAGTDSGTVNLCSLIDFRVLLTLECGSGPVLVDRCIADDRGRYISSVKKTTIDTSASNKLAIKSICWSHTNPFCIIAVCNTNVFVWELTHSDMRAKCTSGDVAHCCSTERALALLTTEGNVQIYKMRDETGNLELFQKYVSLL</sequence>
<feature type="compositionally biased region" description="Basic and acidic residues" evidence="1">
    <location>
        <begin position="319"/>
        <end position="339"/>
    </location>
</feature>
<dbReference type="RefSeq" id="XP_064075702.1">
    <property type="nucleotide sequence ID" value="XM_064219632.1"/>
</dbReference>
<dbReference type="InterPro" id="IPR042505">
    <property type="entry name" value="DYNC2I1"/>
</dbReference>
<feature type="region of interest" description="Disordered" evidence="1">
    <location>
        <begin position="250"/>
        <end position="345"/>
    </location>
</feature>
<keyword evidence="2" id="KW-1185">Reference proteome</keyword>
<dbReference type="InterPro" id="IPR015943">
    <property type="entry name" value="WD40/YVTN_repeat-like_dom_sf"/>
</dbReference>
<dbReference type="GeneID" id="113396862"/>